<dbReference type="InterPro" id="IPR051922">
    <property type="entry name" value="Bact_Sporulation_Assoc"/>
</dbReference>
<dbReference type="NCBIfam" id="TIGR02669">
    <property type="entry name" value="SpoIID_LytB"/>
    <property type="match status" value="1"/>
</dbReference>
<comment type="caution">
    <text evidence="2">The sequence shown here is derived from an EMBL/GenBank/DDBJ whole genome shotgun (WGS) entry which is preliminary data.</text>
</comment>
<dbReference type="GO" id="GO:0030288">
    <property type="term" value="C:outer membrane-bounded periplasmic space"/>
    <property type="evidence" value="ECO:0007669"/>
    <property type="project" value="TreeGrafter"/>
</dbReference>
<evidence type="ECO:0000313" key="3">
    <source>
        <dbReference type="Proteomes" id="UP000824208"/>
    </source>
</evidence>
<dbReference type="EMBL" id="DWYC01000069">
    <property type="protein sequence ID" value="HJB57457.1"/>
    <property type="molecule type" value="Genomic_DNA"/>
</dbReference>
<accession>A0A9D2MBR2</accession>
<gene>
    <name evidence="2" type="ORF">H9714_07890</name>
</gene>
<reference evidence="2" key="2">
    <citation type="submission" date="2021-04" db="EMBL/GenBank/DDBJ databases">
        <authorList>
            <person name="Gilroy R."/>
        </authorList>
    </citation>
    <scope>NUCLEOTIDE SEQUENCE</scope>
    <source>
        <strain evidence="2">CHK189-11263</strain>
    </source>
</reference>
<dbReference type="Pfam" id="PF08486">
    <property type="entry name" value="SpoIID"/>
    <property type="match status" value="1"/>
</dbReference>
<evidence type="ECO:0000313" key="2">
    <source>
        <dbReference type="EMBL" id="HJB57457.1"/>
    </source>
</evidence>
<dbReference type="GO" id="GO:0030435">
    <property type="term" value="P:sporulation resulting in formation of a cellular spore"/>
    <property type="evidence" value="ECO:0007669"/>
    <property type="project" value="InterPro"/>
</dbReference>
<dbReference type="InterPro" id="IPR013486">
    <property type="entry name" value="SpoIID/LytB"/>
</dbReference>
<organism evidence="2 3">
    <name type="scientific">Candidatus Flavonifractor intestinipullorum</name>
    <dbReference type="NCBI Taxonomy" id="2838587"/>
    <lineage>
        <taxon>Bacteria</taxon>
        <taxon>Bacillati</taxon>
        <taxon>Bacillota</taxon>
        <taxon>Clostridia</taxon>
        <taxon>Eubacteriales</taxon>
        <taxon>Oscillospiraceae</taxon>
        <taxon>Flavonifractor</taxon>
    </lineage>
</organism>
<feature type="domain" description="Sporulation stage II protein D amidase enhancer LytB N-terminal" evidence="1">
    <location>
        <begin position="120"/>
        <end position="200"/>
    </location>
</feature>
<reference evidence="2" key="1">
    <citation type="journal article" date="2021" name="PeerJ">
        <title>Extensive microbial diversity within the chicken gut microbiome revealed by metagenomics and culture.</title>
        <authorList>
            <person name="Gilroy R."/>
            <person name="Ravi A."/>
            <person name="Getino M."/>
            <person name="Pursley I."/>
            <person name="Horton D.L."/>
            <person name="Alikhan N.F."/>
            <person name="Baker D."/>
            <person name="Gharbi K."/>
            <person name="Hall N."/>
            <person name="Watson M."/>
            <person name="Adriaenssens E.M."/>
            <person name="Foster-Nyarko E."/>
            <person name="Jarju S."/>
            <person name="Secka A."/>
            <person name="Antonio M."/>
            <person name="Oren A."/>
            <person name="Chaudhuri R.R."/>
            <person name="La Ragione R."/>
            <person name="Hildebrand F."/>
            <person name="Pallen M.J."/>
        </authorList>
    </citation>
    <scope>NUCLEOTIDE SEQUENCE</scope>
    <source>
        <strain evidence="2">CHK189-11263</strain>
    </source>
</reference>
<sequence>WYVLLGSYSSYSAAQSAAAGVSGAYAAWQDGSWQVRWGTYESQSAAAAAQTAQGLSGTVGQAGSSAVTVVRTGTAQVLFQYDGEESFGVMPDVTGQSDPVTWFKGYKYYGGFRYERIGGGDLTVVNMVYLEDYVRCVITWEMGASWEQEALKAQACCARTYVLRSLDKHSTYHFDVCSETDCQAYHGTGNLTANSIQAAAGCEGVCVWYQGSLAETVYSSSNGGASEDSENVWSNAVPYLRGKSDPYEALIADSIPNYRWSVTFTADELEAKLQAKGYQCTDLASVQATQTSATGGVLALTFTDAGGKSWTFYKQDARTFLGLRSQRYTVTSSGGTGGGGTSQLYAAGGGSLDLAASYAIGGDGTVNPVGGSAYVLTGDGVEAVGGSAATGADTYTFTGTGYGHGVGMSQYGAQAMAKEGYTYDEILQFYFTGVDVY</sequence>
<protein>
    <submittedName>
        <fullName evidence="2">SpoIID/LytB domain-containing protein</fullName>
    </submittedName>
</protein>
<proteinExistence type="predicted"/>
<name>A0A9D2MBR2_9FIRM</name>
<dbReference type="Proteomes" id="UP000824208">
    <property type="component" value="Unassembled WGS sequence"/>
</dbReference>
<dbReference type="PANTHER" id="PTHR30032:SF4">
    <property type="entry name" value="AMIDASE ENHANCER"/>
    <property type="match status" value="1"/>
</dbReference>
<dbReference type="InterPro" id="IPR013693">
    <property type="entry name" value="SpoIID/LytB_N"/>
</dbReference>
<feature type="non-terminal residue" evidence="2">
    <location>
        <position position="1"/>
    </location>
</feature>
<evidence type="ECO:0000259" key="1">
    <source>
        <dbReference type="Pfam" id="PF08486"/>
    </source>
</evidence>
<dbReference type="PANTHER" id="PTHR30032">
    <property type="entry name" value="N-ACETYLMURAMOYL-L-ALANINE AMIDASE-RELATED"/>
    <property type="match status" value="1"/>
</dbReference>
<dbReference type="AlphaFoldDB" id="A0A9D2MBR2"/>